<dbReference type="GO" id="GO:0016787">
    <property type="term" value="F:hydrolase activity"/>
    <property type="evidence" value="ECO:0007669"/>
    <property type="project" value="UniProtKB-KW"/>
</dbReference>
<dbReference type="AlphaFoldDB" id="A0AB39NK13"/>
<feature type="domain" description="Thioesterase" evidence="3">
    <location>
        <begin position="36"/>
        <end position="255"/>
    </location>
</feature>
<dbReference type="InterPro" id="IPR012223">
    <property type="entry name" value="TEII"/>
</dbReference>
<sequence>MTLGARTHLGGAGPKEGGPVRRYLAVRPEADGTRTRLLCFHHAGAGALSYAGWRRRVGPGVTVLPVRLPGRETRLREPRITDAGRLMEELQADLGPLLDAPHAFYGHSMGALVAYRFALHRAEAGLRPPVLLLAGACAAPQLPSALLDRPGLESLTDEELTRVMPEEESMPEALRARPALLRATLDTLRADLLLARSLRAAPVRRLPCSVRAYAGRDDRVVTVGQVSAWKQCSGGDFRLSTVPGAHFFVRGRDVPRAVGRALRSATPVTTG</sequence>
<proteinExistence type="inferred from homology"/>
<evidence type="ECO:0000313" key="4">
    <source>
        <dbReference type="EMBL" id="XDQ18324.1"/>
    </source>
</evidence>
<dbReference type="PANTHER" id="PTHR11487:SF0">
    <property type="entry name" value="S-ACYL FATTY ACID SYNTHASE THIOESTERASE, MEDIUM CHAIN"/>
    <property type="match status" value="1"/>
</dbReference>
<comment type="similarity">
    <text evidence="1">Belongs to the thioesterase family.</text>
</comment>
<organism evidence="4">
    <name type="scientific">Streptomyces sp. R17</name>
    <dbReference type="NCBI Taxonomy" id="3238626"/>
    <lineage>
        <taxon>Bacteria</taxon>
        <taxon>Bacillati</taxon>
        <taxon>Actinomycetota</taxon>
        <taxon>Actinomycetes</taxon>
        <taxon>Kitasatosporales</taxon>
        <taxon>Streptomycetaceae</taxon>
        <taxon>Streptomyces</taxon>
    </lineage>
</organism>
<reference evidence="4" key="1">
    <citation type="submission" date="2024-07" db="EMBL/GenBank/DDBJ databases">
        <authorList>
            <person name="Yu S.T."/>
        </authorList>
    </citation>
    <scope>NUCLEOTIDE SEQUENCE</scope>
    <source>
        <strain evidence="4">R17</strain>
    </source>
</reference>
<evidence type="ECO:0000259" key="3">
    <source>
        <dbReference type="Pfam" id="PF00975"/>
    </source>
</evidence>
<dbReference type="PANTHER" id="PTHR11487">
    <property type="entry name" value="THIOESTERASE"/>
    <property type="match status" value="1"/>
</dbReference>
<keyword evidence="4" id="KW-0378">Hydrolase</keyword>
<evidence type="ECO:0000256" key="2">
    <source>
        <dbReference type="SAM" id="MobiDB-lite"/>
    </source>
</evidence>
<dbReference type="Gene3D" id="3.40.50.1820">
    <property type="entry name" value="alpha/beta hydrolase"/>
    <property type="match status" value="1"/>
</dbReference>
<protein>
    <submittedName>
        <fullName evidence="4">Alpha/beta fold hydrolase</fullName>
    </submittedName>
</protein>
<gene>
    <name evidence="4" type="ORF">AB5J48_09225</name>
</gene>
<dbReference type="InterPro" id="IPR001031">
    <property type="entry name" value="Thioesterase"/>
</dbReference>
<name>A0AB39NK13_9ACTN</name>
<dbReference type="GO" id="GO:0008610">
    <property type="term" value="P:lipid biosynthetic process"/>
    <property type="evidence" value="ECO:0007669"/>
    <property type="project" value="TreeGrafter"/>
</dbReference>
<dbReference type="InterPro" id="IPR029058">
    <property type="entry name" value="AB_hydrolase_fold"/>
</dbReference>
<accession>A0AB39NK13</accession>
<dbReference type="EMBL" id="CP163433">
    <property type="protein sequence ID" value="XDQ18324.1"/>
    <property type="molecule type" value="Genomic_DNA"/>
</dbReference>
<dbReference type="RefSeq" id="WP_228730970.1">
    <property type="nucleotide sequence ID" value="NZ_CP163433.1"/>
</dbReference>
<dbReference type="SUPFAM" id="SSF53474">
    <property type="entry name" value="alpha/beta-Hydrolases"/>
    <property type="match status" value="1"/>
</dbReference>
<feature type="region of interest" description="Disordered" evidence="2">
    <location>
        <begin position="1"/>
        <end position="20"/>
    </location>
</feature>
<dbReference type="Pfam" id="PF00975">
    <property type="entry name" value="Thioesterase"/>
    <property type="match status" value="1"/>
</dbReference>
<evidence type="ECO:0000256" key="1">
    <source>
        <dbReference type="ARBA" id="ARBA00007169"/>
    </source>
</evidence>